<protein>
    <submittedName>
        <fullName evidence="2">Uncharacterized protein</fullName>
    </submittedName>
</protein>
<evidence type="ECO:0000256" key="1">
    <source>
        <dbReference type="SAM" id="MobiDB-lite"/>
    </source>
</evidence>
<dbReference type="EMBL" id="GBXM01091063">
    <property type="protein sequence ID" value="JAH17514.1"/>
    <property type="molecule type" value="Transcribed_RNA"/>
</dbReference>
<feature type="region of interest" description="Disordered" evidence="1">
    <location>
        <begin position="1"/>
        <end position="29"/>
    </location>
</feature>
<reference evidence="2" key="2">
    <citation type="journal article" date="2015" name="Fish Shellfish Immunol.">
        <title>Early steps in the European eel (Anguilla anguilla)-Vibrio vulnificus interaction in the gills: Role of the RtxA13 toxin.</title>
        <authorList>
            <person name="Callol A."/>
            <person name="Pajuelo D."/>
            <person name="Ebbesson L."/>
            <person name="Teles M."/>
            <person name="MacKenzie S."/>
            <person name="Amaro C."/>
        </authorList>
    </citation>
    <scope>NUCLEOTIDE SEQUENCE</scope>
</reference>
<name>A0A0E9QL58_ANGAN</name>
<evidence type="ECO:0000313" key="2">
    <source>
        <dbReference type="EMBL" id="JAH17514.1"/>
    </source>
</evidence>
<dbReference type="AlphaFoldDB" id="A0A0E9QL58"/>
<reference evidence="2" key="1">
    <citation type="submission" date="2014-11" db="EMBL/GenBank/DDBJ databases">
        <authorList>
            <person name="Amaro Gonzalez C."/>
        </authorList>
    </citation>
    <scope>NUCLEOTIDE SEQUENCE</scope>
</reference>
<feature type="compositionally biased region" description="Low complexity" evidence="1">
    <location>
        <begin position="18"/>
        <end position="29"/>
    </location>
</feature>
<accession>A0A0E9QL58</accession>
<sequence length="55" mass="6287">MQQSKSPYSYLFLSPQPSSQKIDSSTSSTSQPLYLVLYILLSFFTDKTRCIALLY</sequence>
<proteinExistence type="predicted"/>
<organism evidence="2">
    <name type="scientific">Anguilla anguilla</name>
    <name type="common">European freshwater eel</name>
    <name type="synonym">Muraena anguilla</name>
    <dbReference type="NCBI Taxonomy" id="7936"/>
    <lineage>
        <taxon>Eukaryota</taxon>
        <taxon>Metazoa</taxon>
        <taxon>Chordata</taxon>
        <taxon>Craniata</taxon>
        <taxon>Vertebrata</taxon>
        <taxon>Euteleostomi</taxon>
        <taxon>Actinopterygii</taxon>
        <taxon>Neopterygii</taxon>
        <taxon>Teleostei</taxon>
        <taxon>Anguilliformes</taxon>
        <taxon>Anguillidae</taxon>
        <taxon>Anguilla</taxon>
    </lineage>
</organism>